<dbReference type="Proteomes" id="UP000217790">
    <property type="component" value="Unassembled WGS sequence"/>
</dbReference>
<evidence type="ECO:0000313" key="3">
    <source>
        <dbReference type="Proteomes" id="UP000217790"/>
    </source>
</evidence>
<organism evidence="2 3">
    <name type="scientific">Armillaria gallica</name>
    <name type="common">Bulbous honey fungus</name>
    <name type="synonym">Armillaria bulbosa</name>
    <dbReference type="NCBI Taxonomy" id="47427"/>
    <lineage>
        <taxon>Eukaryota</taxon>
        <taxon>Fungi</taxon>
        <taxon>Dikarya</taxon>
        <taxon>Basidiomycota</taxon>
        <taxon>Agaricomycotina</taxon>
        <taxon>Agaricomycetes</taxon>
        <taxon>Agaricomycetidae</taxon>
        <taxon>Agaricales</taxon>
        <taxon>Marasmiineae</taxon>
        <taxon>Physalacriaceae</taxon>
        <taxon>Armillaria</taxon>
    </lineage>
</organism>
<accession>A0A2H3EF84</accession>
<evidence type="ECO:0000256" key="1">
    <source>
        <dbReference type="SAM" id="MobiDB-lite"/>
    </source>
</evidence>
<gene>
    <name evidence="2" type="ORF">ARMGADRAFT_1074963</name>
</gene>
<dbReference type="AlphaFoldDB" id="A0A2H3EF84"/>
<dbReference type="EMBL" id="KZ293648">
    <property type="protein sequence ID" value="PBK98086.1"/>
    <property type="molecule type" value="Genomic_DNA"/>
</dbReference>
<keyword evidence="3" id="KW-1185">Reference proteome</keyword>
<dbReference type="OrthoDB" id="10471203at2759"/>
<evidence type="ECO:0000313" key="2">
    <source>
        <dbReference type="EMBL" id="PBK98086.1"/>
    </source>
</evidence>
<dbReference type="InParanoid" id="A0A2H3EF84"/>
<proteinExistence type="predicted"/>
<sequence>MAVDSPATAVSSSDVPRLRDLLCLDENKEVTFLDDLHHLNEGHERKTHPIPLDTPLLETPDGMRVDLPLPTPHTAPSIISSGKKKKEPDTGPPTHLKLPSPAMWTPHLISLACSLYHPTPVIIQLSDFIPVPSFSSQLFFSHSPSPPPNINLFPK</sequence>
<protein>
    <submittedName>
        <fullName evidence="2">Uncharacterized protein</fullName>
    </submittedName>
</protein>
<feature type="region of interest" description="Disordered" evidence="1">
    <location>
        <begin position="44"/>
        <end position="99"/>
    </location>
</feature>
<name>A0A2H3EF84_ARMGA</name>
<reference evidence="3" key="1">
    <citation type="journal article" date="2017" name="Nat. Ecol. Evol.">
        <title>Genome expansion and lineage-specific genetic innovations in the forest pathogenic fungi Armillaria.</title>
        <authorList>
            <person name="Sipos G."/>
            <person name="Prasanna A.N."/>
            <person name="Walter M.C."/>
            <person name="O'Connor E."/>
            <person name="Balint B."/>
            <person name="Krizsan K."/>
            <person name="Kiss B."/>
            <person name="Hess J."/>
            <person name="Varga T."/>
            <person name="Slot J."/>
            <person name="Riley R."/>
            <person name="Boka B."/>
            <person name="Rigling D."/>
            <person name="Barry K."/>
            <person name="Lee J."/>
            <person name="Mihaltcheva S."/>
            <person name="LaButti K."/>
            <person name="Lipzen A."/>
            <person name="Waldron R."/>
            <person name="Moloney N.M."/>
            <person name="Sperisen C."/>
            <person name="Kredics L."/>
            <person name="Vagvoelgyi C."/>
            <person name="Patrignani A."/>
            <person name="Fitzpatrick D."/>
            <person name="Nagy I."/>
            <person name="Doyle S."/>
            <person name="Anderson J.B."/>
            <person name="Grigoriev I.V."/>
            <person name="Gueldener U."/>
            <person name="Muensterkoetter M."/>
            <person name="Nagy L.G."/>
        </authorList>
    </citation>
    <scope>NUCLEOTIDE SEQUENCE [LARGE SCALE GENOMIC DNA]</scope>
    <source>
        <strain evidence="3">Ar21-2</strain>
    </source>
</reference>